<evidence type="ECO:0000313" key="6">
    <source>
        <dbReference type="EMBL" id="CAJ0792786.1"/>
    </source>
</evidence>
<dbReference type="InterPro" id="IPR001647">
    <property type="entry name" value="HTH_TetR"/>
</dbReference>
<dbReference type="PRINTS" id="PR00455">
    <property type="entry name" value="HTHTETR"/>
</dbReference>
<evidence type="ECO:0000256" key="3">
    <source>
        <dbReference type="ARBA" id="ARBA00023163"/>
    </source>
</evidence>
<evidence type="ECO:0000313" key="7">
    <source>
        <dbReference type="Proteomes" id="UP001189813"/>
    </source>
</evidence>
<organism evidence="6 7">
    <name type="scientific">Ralstonia psammae</name>
    <dbReference type="NCBI Taxonomy" id="3058598"/>
    <lineage>
        <taxon>Bacteria</taxon>
        <taxon>Pseudomonadati</taxon>
        <taxon>Pseudomonadota</taxon>
        <taxon>Betaproteobacteria</taxon>
        <taxon>Burkholderiales</taxon>
        <taxon>Burkholderiaceae</taxon>
        <taxon>Ralstonia</taxon>
    </lineage>
</organism>
<sequence>MKPTFNSRKRETHERIVDVAAHAIRSRGYAGVSVAEVMKKAGFTHGGFYAHFESRDALLVEALDCASRDIAAEAARVTRLRAGTGASEFRCLVEAYLADQYLGALENGCPIAALAAEMPRQSRAVREASIAKVHQLVAAVRSALPESRRAMASVITGALVGTLQLARALGDNPKGREVLSTARESLIQLFDMPEPAH</sequence>
<reference evidence="6 7" key="1">
    <citation type="submission" date="2023-07" db="EMBL/GenBank/DDBJ databases">
        <authorList>
            <person name="Peeters C."/>
        </authorList>
    </citation>
    <scope>NUCLEOTIDE SEQUENCE [LARGE SCALE GENOMIC DNA]</scope>
    <source>
        <strain evidence="6 7">LMG 19083</strain>
    </source>
</reference>
<feature type="domain" description="HTH tetR-type" evidence="5">
    <location>
        <begin position="10"/>
        <end position="70"/>
    </location>
</feature>
<feature type="DNA-binding region" description="H-T-H motif" evidence="4">
    <location>
        <begin position="33"/>
        <end position="52"/>
    </location>
</feature>
<keyword evidence="2 4" id="KW-0238">DNA-binding</keyword>
<evidence type="ECO:0000256" key="1">
    <source>
        <dbReference type="ARBA" id="ARBA00023015"/>
    </source>
</evidence>
<dbReference type="PANTHER" id="PTHR47506">
    <property type="entry name" value="TRANSCRIPTIONAL REGULATORY PROTEIN"/>
    <property type="match status" value="1"/>
</dbReference>
<keyword evidence="7" id="KW-1185">Reference proteome</keyword>
<dbReference type="InterPro" id="IPR009057">
    <property type="entry name" value="Homeodomain-like_sf"/>
</dbReference>
<accession>A0ABM9JG00</accession>
<dbReference type="RefSeq" id="WP_316665843.1">
    <property type="nucleotide sequence ID" value="NZ_CATZBU010000004.1"/>
</dbReference>
<dbReference type="PANTHER" id="PTHR47506:SF7">
    <property type="entry name" value="TRANSCRIPTIONAL REGULATORY PROTEIN"/>
    <property type="match status" value="1"/>
</dbReference>
<dbReference type="Gene3D" id="1.10.10.60">
    <property type="entry name" value="Homeodomain-like"/>
    <property type="match status" value="1"/>
</dbReference>
<dbReference type="SUPFAM" id="SSF48498">
    <property type="entry name" value="Tetracyclin repressor-like, C-terminal domain"/>
    <property type="match status" value="1"/>
</dbReference>
<dbReference type="Pfam" id="PF00440">
    <property type="entry name" value="TetR_N"/>
    <property type="match status" value="1"/>
</dbReference>
<keyword evidence="1" id="KW-0805">Transcription regulation</keyword>
<dbReference type="SUPFAM" id="SSF46689">
    <property type="entry name" value="Homeodomain-like"/>
    <property type="match status" value="1"/>
</dbReference>
<comment type="caution">
    <text evidence="6">The sequence shown here is derived from an EMBL/GenBank/DDBJ whole genome shotgun (WGS) entry which is preliminary data.</text>
</comment>
<protein>
    <recommendedName>
        <fullName evidence="5">HTH tetR-type domain-containing protein</fullName>
    </recommendedName>
</protein>
<dbReference type="Proteomes" id="UP001189813">
    <property type="component" value="Unassembled WGS sequence"/>
</dbReference>
<dbReference type="EMBL" id="CATZBU010000004">
    <property type="protein sequence ID" value="CAJ0792786.1"/>
    <property type="molecule type" value="Genomic_DNA"/>
</dbReference>
<dbReference type="InterPro" id="IPR036271">
    <property type="entry name" value="Tet_transcr_reg_TetR-rel_C_sf"/>
</dbReference>
<evidence type="ECO:0000256" key="2">
    <source>
        <dbReference type="ARBA" id="ARBA00023125"/>
    </source>
</evidence>
<name>A0ABM9JG00_9RALS</name>
<dbReference type="PROSITE" id="PS50977">
    <property type="entry name" value="HTH_TETR_2"/>
    <property type="match status" value="1"/>
</dbReference>
<dbReference type="Gene3D" id="1.10.357.10">
    <property type="entry name" value="Tetracycline Repressor, domain 2"/>
    <property type="match status" value="1"/>
</dbReference>
<evidence type="ECO:0000256" key="4">
    <source>
        <dbReference type="PROSITE-ProRule" id="PRU00335"/>
    </source>
</evidence>
<gene>
    <name evidence="6" type="ORF">LMG19083_02343</name>
</gene>
<proteinExistence type="predicted"/>
<evidence type="ECO:0000259" key="5">
    <source>
        <dbReference type="PROSITE" id="PS50977"/>
    </source>
</evidence>
<keyword evidence="3" id="KW-0804">Transcription</keyword>